<keyword evidence="3" id="KW-1185">Reference proteome</keyword>
<dbReference type="Pfam" id="PF06541">
    <property type="entry name" value="ABC_trans_CmpB"/>
    <property type="match status" value="1"/>
</dbReference>
<dbReference type="PANTHER" id="PTHR40076:SF1">
    <property type="entry name" value="MEMBRANE PROTEIN"/>
    <property type="match status" value="1"/>
</dbReference>
<evidence type="ECO:0000256" key="1">
    <source>
        <dbReference type="SAM" id="Phobius"/>
    </source>
</evidence>
<organism evidence="2 3">
    <name type="scientific">Massiliimalia timonensis</name>
    <dbReference type="NCBI Taxonomy" id="1987501"/>
    <lineage>
        <taxon>Bacteria</taxon>
        <taxon>Bacillati</taxon>
        <taxon>Bacillota</taxon>
        <taxon>Clostridia</taxon>
        <taxon>Eubacteriales</taxon>
        <taxon>Oscillospiraceae</taxon>
        <taxon>Massiliimalia</taxon>
    </lineage>
</organism>
<dbReference type="InterPro" id="IPR010380">
    <property type="entry name" value="DUF975"/>
</dbReference>
<dbReference type="Pfam" id="PF06161">
    <property type="entry name" value="DUF975"/>
    <property type="match status" value="1"/>
</dbReference>
<keyword evidence="1" id="KW-0472">Membrane</keyword>
<dbReference type="OrthoDB" id="9789229at2"/>
<dbReference type="RefSeq" id="WP_093989672.1">
    <property type="nucleotide sequence ID" value="NZ_FYDD01000004.1"/>
</dbReference>
<protein>
    <submittedName>
        <fullName evidence="2">DUF975 family protein</fullName>
    </submittedName>
</protein>
<feature type="transmembrane region" description="Helical" evidence="1">
    <location>
        <begin position="242"/>
        <end position="265"/>
    </location>
</feature>
<dbReference type="PANTHER" id="PTHR40076">
    <property type="entry name" value="MEMBRANE PROTEIN-RELATED"/>
    <property type="match status" value="1"/>
</dbReference>
<dbReference type="Proteomes" id="UP000632659">
    <property type="component" value="Unassembled WGS sequence"/>
</dbReference>
<dbReference type="EMBL" id="JACRTL010000007">
    <property type="protein sequence ID" value="MBC8611721.1"/>
    <property type="molecule type" value="Genomic_DNA"/>
</dbReference>
<evidence type="ECO:0000313" key="2">
    <source>
        <dbReference type="EMBL" id="MBC8611721.1"/>
    </source>
</evidence>
<evidence type="ECO:0000313" key="3">
    <source>
        <dbReference type="Proteomes" id="UP000632659"/>
    </source>
</evidence>
<feature type="transmembrane region" description="Helical" evidence="1">
    <location>
        <begin position="413"/>
        <end position="434"/>
    </location>
</feature>
<gene>
    <name evidence="2" type="ORF">H8702_11530</name>
</gene>
<feature type="transmembrane region" description="Helical" evidence="1">
    <location>
        <begin position="351"/>
        <end position="371"/>
    </location>
</feature>
<comment type="caution">
    <text evidence="2">The sequence shown here is derived from an EMBL/GenBank/DDBJ whole genome shotgun (WGS) entry which is preliminary data.</text>
</comment>
<reference evidence="2" key="1">
    <citation type="submission" date="2020-08" db="EMBL/GenBank/DDBJ databases">
        <title>Genome public.</title>
        <authorList>
            <person name="Liu C."/>
            <person name="Sun Q."/>
        </authorList>
    </citation>
    <scope>NUCLEOTIDE SEQUENCE</scope>
    <source>
        <strain evidence="2">NSJ-15</strain>
    </source>
</reference>
<proteinExistence type="predicted"/>
<feature type="transmembrane region" description="Helical" evidence="1">
    <location>
        <begin position="383"/>
        <end position="401"/>
    </location>
</feature>
<accession>A0A8J6P2H4</accession>
<feature type="transmembrane region" description="Helical" evidence="1">
    <location>
        <begin position="20"/>
        <end position="38"/>
    </location>
</feature>
<feature type="transmembrane region" description="Helical" evidence="1">
    <location>
        <begin position="454"/>
        <end position="475"/>
    </location>
</feature>
<dbReference type="InterPro" id="IPR010540">
    <property type="entry name" value="CmpB_TMEM229"/>
</dbReference>
<feature type="transmembrane region" description="Helical" evidence="1">
    <location>
        <begin position="125"/>
        <end position="144"/>
    </location>
</feature>
<keyword evidence="1" id="KW-1133">Transmembrane helix</keyword>
<feature type="transmembrane region" description="Helical" evidence="1">
    <location>
        <begin position="187"/>
        <end position="206"/>
    </location>
</feature>
<name>A0A8J6P2H4_9FIRM</name>
<keyword evidence="1" id="KW-0812">Transmembrane</keyword>
<dbReference type="AlphaFoldDB" id="A0A8J6P2H4"/>
<feature type="transmembrane region" description="Helical" evidence="1">
    <location>
        <begin position="487"/>
        <end position="507"/>
    </location>
</feature>
<sequence>MWQIRGLKRQARKLLKQQYWRIIAVCFIMAVMTGIYAGTLSGLFSYDSAREIAEDVIMKSHPGQSNSEVVNDFLQQIGVQNQPDAGKQYGTEGVLAGIFNSVTQSGSLLFGILNAINQTLFHDRIMASVVIVIGILLVIAWWLFIENALVVGQCRFFLEGYTYPKTPIARILYLFRIRKFWNVDRVMFFRALYIFLWDFTLVGGWIKRYSYKMVPYILAENPLIGRKEAFALSRRMMYGNKWRAFLLDVTFLGWWCLDLLTLGILKIFFMNPYKTAAEAELYRVLRAQAVEQKIPYHELLNDAYLVKQPSLSETEETFEEYPVEYYPIPEAEKKQWIRIEYQRNYSIRSMILLFFTFSIVGWIWEVILHLINGFGFVNRGVFHGPWLPIYGTGGLLVLILLKRVLHKPVLTFFLTVLICGTIEYFTSLGLELIWKTKWWDYSGYLFNLHGRICLEGLIVFGLGGCAFAYIFAPIVDDFYKKIPIKVQTLLCVLLITGFVADQAYTFIHPHTGKGITDYEASAAVTVEVNREL</sequence>